<evidence type="ECO:0000256" key="1">
    <source>
        <dbReference type="ARBA" id="ARBA00022741"/>
    </source>
</evidence>
<evidence type="ECO:0000256" key="6">
    <source>
        <dbReference type="ARBA" id="ARBA00034617"/>
    </source>
</evidence>
<evidence type="ECO:0000313" key="11">
    <source>
        <dbReference type="Proteomes" id="UP000823851"/>
    </source>
</evidence>
<reference evidence="10" key="2">
    <citation type="submission" date="2021-04" db="EMBL/GenBank/DDBJ databases">
        <authorList>
            <person name="Gilroy R."/>
        </authorList>
    </citation>
    <scope>NUCLEOTIDE SEQUENCE</scope>
    <source>
        <strain evidence="10">ChiHjej8B7-25341</strain>
    </source>
</reference>
<dbReference type="Pfam" id="PF00580">
    <property type="entry name" value="UvrD-helicase"/>
    <property type="match status" value="1"/>
</dbReference>
<keyword evidence="3 10" id="KW-0347">Helicase</keyword>
<keyword evidence="2" id="KW-0378">Hydrolase</keyword>
<dbReference type="SUPFAM" id="SSF52540">
    <property type="entry name" value="P-loop containing nucleoside triphosphate hydrolases"/>
    <property type="match status" value="1"/>
</dbReference>
<dbReference type="AlphaFoldDB" id="A0A9D2U0K0"/>
<proteinExistence type="predicted"/>
<dbReference type="GO" id="GO:0000725">
    <property type="term" value="P:recombinational repair"/>
    <property type="evidence" value="ECO:0007669"/>
    <property type="project" value="TreeGrafter"/>
</dbReference>
<dbReference type="Pfam" id="PF13361">
    <property type="entry name" value="UvrD_C"/>
    <property type="match status" value="1"/>
</dbReference>
<evidence type="ECO:0000259" key="9">
    <source>
        <dbReference type="PROSITE" id="PS51217"/>
    </source>
</evidence>
<dbReference type="InterPro" id="IPR027417">
    <property type="entry name" value="P-loop_NTPase"/>
</dbReference>
<dbReference type="InterPro" id="IPR014016">
    <property type="entry name" value="UvrD-like_ATP-bd"/>
</dbReference>
<dbReference type="InterPro" id="IPR000212">
    <property type="entry name" value="DNA_helicase_UvrD/REP"/>
</dbReference>
<dbReference type="Gene3D" id="1.10.486.10">
    <property type="entry name" value="PCRA, domain 4"/>
    <property type="match status" value="1"/>
</dbReference>
<dbReference type="Proteomes" id="UP000823851">
    <property type="component" value="Unassembled WGS sequence"/>
</dbReference>
<dbReference type="InterPro" id="IPR014017">
    <property type="entry name" value="DNA_helicase_UvrD-like_C"/>
</dbReference>
<dbReference type="PROSITE" id="PS51217">
    <property type="entry name" value="UVRD_HELICASE_CTER"/>
    <property type="match status" value="1"/>
</dbReference>
<organism evidence="10 11">
    <name type="scientific">Candidatus Eisenbergiella stercorigallinarum</name>
    <dbReference type="NCBI Taxonomy" id="2838557"/>
    <lineage>
        <taxon>Bacteria</taxon>
        <taxon>Bacillati</taxon>
        <taxon>Bacillota</taxon>
        <taxon>Clostridia</taxon>
        <taxon>Lachnospirales</taxon>
        <taxon>Lachnospiraceae</taxon>
        <taxon>Eisenbergiella</taxon>
    </lineage>
</organism>
<dbReference type="GO" id="GO:0005524">
    <property type="term" value="F:ATP binding"/>
    <property type="evidence" value="ECO:0007669"/>
    <property type="project" value="UniProtKB-KW"/>
</dbReference>
<accession>A0A9D2U0K0</accession>
<dbReference type="CDD" id="cd18807">
    <property type="entry name" value="SF1_C_UvrD"/>
    <property type="match status" value="1"/>
</dbReference>
<evidence type="ECO:0000256" key="2">
    <source>
        <dbReference type="ARBA" id="ARBA00022801"/>
    </source>
</evidence>
<protein>
    <recommendedName>
        <fullName evidence="7">DNA 3'-5' helicase</fullName>
        <ecNumber evidence="7">5.6.2.4</ecNumber>
    </recommendedName>
</protein>
<gene>
    <name evidence="10" type="ORF">H9912_10335</name>
</gene>
<dbReference type="GO" id="GO:0016787">
    <property type="term" value="F:hydrolase activity"/>
    <property type="evidence" value="ECO:0007669"/>
    <property type="project" value="UniProtKB-KW"/>
</dbReference>
<evidence type="ECO:0000256" key="4">
    <source>
        <dbReference type="ARBA" id="ARBA00022840"/>
    </source>
</evidence>
<dbReference type="EMBL" id="DWUW01000294">
    <property type="protein sequence ID" value="HJD32322.1"/>
    <property type="molecule type" value="Genomic_DNA"/>
</dbReference>
<evidence type="ECO:0000313" key="10">
    <source>
        <dbReference type="EMBL" id="HJD32322.1"/>
    </source>
</evidence>
<sequence length="375" mass="43493">ENNLFVVGDDDQSIYAFRGARPELMLGFQKDYPQARRVELSVNYRSTPEILACAGKLICVNKNRFEKKSRAASGHGEAVRFLGFPDREAQNERIARELLEAGAERGKAAVIFRTNRDAAQLAELLTRKGVPFWMREKLKSPYRSQTALDLRAYLAFVFAGQKRSDFFRIMNRPKRYISRSAVDTERVDLDRLKAFYRDKPYMKEILRKLELDLARLKRMDPYAAVNYIRRGVGYDEYLRQSALEGGGKWQELRQEADWFQKQAKEFASQEELEEHILFFEKELEKAAAKKTGEDCASLLTMHASKGLEYDAVYLPDCNEGTIPHKKSMKGEQVEEERRMFYVAMTRARKRLTLMWVEGTKEEPGFLSRFLSDIGL</sequence>
<dbReference type="PANTHER" id="PTHR11070:SF2">
    <property type="entry name" value="ATP-DEPENDENT DNA HELICASE SRS2"/>
    <property type="match status" value="1"/>
</dbReference>
<keyword evidence="1" id="KW-0547">Nucleotide-binding</keyword>
<dbReference type="EC" id="5.6.2.4" evidence="7"/>
<comment type="caution">
    <text evidence="10">The sequence shown here is derived from an EMBL/GenBank/DDBJ whole genome shotgun (WGS) entry which is preliminary data.</text>
</comment>
<evidence type="ECO:0000256" key="7">
    <source>
        <dbReference type="ARBA" id="ARBA00034808"/>
    </source>
</evidence>
<dbReference type="GO" id="GO:0043138">
    <property type="term" value="F:3'-5' DNA helicase activity"/>
    <property type="evidence" value="ECO:0007669"/>
    <property type="project" value="UniProtKB-EC"/>
</dbReference>
<feature type="domain" description="UvrD-like helicase C-terminal" evidence="9">
    <location>
        <begin position="48"/>
        <end position="306"/>
    </location>
</feature>
<evidence type="ECO:0000256" key="3">
    <source>
        <dbReference type="ARBA" id="ARBA00022806"/>
    </source>
</evidence>
<dbReference type="PANTHER" id="PTHR11070">
    <property type="entry name" value="UVRD / RECB / PCRA DNA HELICASE FAMILY MEMBER"/>
    <property type="match status" value="1"/>
</dbReference>
<reference evidence="10" key="1">
    <citation type="journal article" date="2021" name="PeerJ">
        <title>Extensive microbial diversity within the chicken gut microbiome revealed by metagenomics and culture.</title>
        <authorList>
            <person name="Gilroy R."/>
            <person name="Ravi A."/>
            <person name="Getino M."/>
            <person name="Pursley I."/>
            <person name="Horton D.L."/>
            <person name="Alikhan N.F."/>
            <person name="Baker D."/>
            <person name="Gharbi K."/>
            <person name="Hall N."/>
            <person name="Watson M."/>
            <person name="Adriaenssens E.M."/>
            <person name="Foster-Nyarko E."/>
            <person name="Jarju S."/>
            <person name="Secka A."/>
            <person name="Antonio M."/>
            <person name="Oren A."/>
            <person name="Chaudhuri R.R."/>
            <person name="La Ragione R."/>
            <person name="Hildebrand F."/>
            <person name="Pallen M.J."/>
        </authorList>
    </citation>
    <scope>NUCLEOTIDE SEQUENCE</scope>
    <source>
        <strain evidence="10">ChiHjej8B7-25341</strain>
    </source>
</reference>
<dbReference type="GO" id="GO:0003677">
    <property type="term" value="F:DNA binding"/>
    <property type="evidence" value="ECO:0007669"/>
    <property type="project" value="InterPro"/>
</dbReference>
<keyword evidence="4" id="KW-0067">ATP-binding</keyword>
<keyword evidence="5" id="KW-0413">Isomerase</keyword>
<evidence type="ECO:0000256" key="8">
    <source>
        <dbReference type="ARBA" id="ARBA00048988"/>
    </source>
</evidence>
<comment type="catalytic activity">
    <reaction evidence="8">
        <text>ATP + H2O = ADP + phosphate + H(+)</text>
        <dbReference type="Rhea" id="RHEA:13065"/>
        <dbReference type="ChEBI" id="CHEBI:15377"/>
        <dbReference type="ChEBI" id="CHEBI:15378"/>
        <dbReference type="ChEBI" id="CHEBI:30616"/>
        <dbReference type="ChEBI" id="CHEBI:43474"/>
        <dbReference type="ChEBI" id="CHEBI:456216"/>
        <dbReference type="EC" id="5.6.2.4"/>
    </reaction>
</comment>
<dbReference type="Gene3D" id="3.40.50.300">
    <property type="entry name" value="P-loop containing nucleotide triphosphate hydrolases"/>
    <property type="match status" value="2"/>
</dbReference>
<name>A0A9D2U0K0_9FIRM</name>
<evidence type="ECO:0000256" key="5">
    <source>
        <dbReference type="ARBA" id="ARBA00023235"/>
    </source>
</evidence>
<feature type="non-terminal residue" evidence="10">
    <location>
        <position position="1"/>
    </location>
</feature>
<comment type="catalytic activity">
    <reaction evidence="6">
        <text>Couples ATP hydrolysis with the unwinding of duplex DNA by translocating in the 3'-5' direction.</text>
        <dbReference type="EC" id="5.6.2.4"/>
    </reaction>
</comment>